<sequence>MVIKHWIRLTRAGCRLSILRDIQNLTGHSSEQPAGKKEDPGNYRSLSLTLIAGDVMEQLILETIARHM</sequence>
<comment type="caution">
    <text evidence="1">The sequence shown here is derived from an EMBL/GenBank/DDBJ whole genome shotgun (WGS) entry which is preliminary data.</text>
</comment>
<proteinExistence type="predicted"/>
<keyword evidence="2" id="KW-1185">Reference proteome</keyword>
<name>A0AAN7MV46_MYCAM</name>
<evidence type="ECO:0000313" key="1">
    <source>
        <dbReference type="EMBL" id="KAK4816688.1"/>
    </source>
</evidence>
<reference evidence="1 2" key="1">
    <citation type="journal article" date="2023" name="J. Hered.">
        <title>Chromosome-level genome of the wood stork (Mycteria americana) provides insight into avian chromosome evolution.</title>
        <authorList>
            <person name="Flamio R. Jr."/>
            <person name="Ramstad K.M."/>
        </authorList>
    </citation>
    <scope>NUCLEOTIDE SEQUENCE [LARGE SCALE GENOMIC DNA]</scope>
    <source>
        <strain evidence="1">JAX WOST 10</strain>
    </source>
</reference>
<dbReference type="EMBL" id="JAUNZN010000009">
    <property type="protein sequence ID" value="KAK4816688.1"/>
    <property type="molecule type" value="Genomic_DNA"/>
</dbReference>
<organism evidence="1 2">
    <name type="scientific">Mycteria americana</name>
    <name type="common">Wood stork</name>
    <dbReference type="NCBI Taxonomy" id="33587"/>
    <lineage>
        <taxon>Eukaryota</taxon>
        <taxon>Metazoa</taxon>
        <taxon>Chordata</taxon>
        <taxon>Craniata</taxon>
        <taxon>Vertebrata</taxon>
        <taxon>Euteleostomi</taxon>
        <taxon>Archelosauria</taxon>
        <taxon>Archosauria</taxon>
        <taxon>Dinosauria</taxon>
        <taxon>Saurischia</taxon>
        <taxon>Theropoda</taxon>
        <taxon>Coelurosauria</taxon>
        <taxon>Aves</taxon>
        <taxon>Neognathae</taxon>
        <taxon>Neoaves</taxon>
        <taxon>Aequornithes</taxon>
        <taxon>Ciconiiformes</taxon>
        <taxon>Ciconiidae</taxon>
        <taxon>Mycteria</taxon>
    </lineage>
</organism>
<protein>
    <submittedName>
        <fullName evidence="1">Uncharacterized protein</fullName>
    </submittedName>
</protein>
<accession>A0AAN7MV46</accession>
<dbReference type="AlphaFoldDB" id="A0AAN7MV46"/>
<evidence type="ECO:0000313" key="2">
    <source>
        <dbReference type="Proteomes" id="UP001333110"/>
    </source>
</evidence>
<dbReference type="Proteomes" id="UP001333110">
    <property type="component" value="Unassembled WGS sequence"/>
</dbReference>
<gene>
    <name evidence="1" type="ORF">QYF61_019924</name>
</gene>